<protein>
    <submittedName>
        <fullName evidence="1">Uncharacterized protein</fullName>
    </submittedName>
</protein>
<dbReference type="Proteomes" id="UP000247409">
    <property type="component" value="Unassembled WGS sequence"/>
</dbReference>
<evidence type="ECO:0000313" key="1">
    <source>
        <dbReference type="EMBL" id="PXF41058.1"/>
    </source>
</evidence>
<reference evidence="1 2" key="1">
    <citation type="journal article" date="2018" name="Mol. Biol. Evol.">
        <title>Analysis of the draft genome of the red seaweed Gracilariopsis chorda provides insights into genome size evolution in Rhodophyta.</title>
        <authorList>
            <person name="Lee J."/>
            <person name="Yang E.C."/>
            <person name="Graf L."/>
            <person name="Yang J.H."/>
            <person name="Qiu H."/>
            <person name="Zel Zion U."/>
            <person name="Chan C.X."/>
            <person name="Stephens T.G."/>
            <person name="Weber A.P.M."/>
            <person name="Boo G.H."/>
            <person name="Boo S.M."/>
            <person name="Kim K.M."/>
            <person name="Shin Y."/>
            <person name="Jung M."/>
            <person name="Lee S.J."/>
            <person name="Yim H.S."/>
            <person name="Lee J.H."/>
            <person name="Bhattacharya D."/>
            <person name="Yoon H.S."/>
        </authorList>
    </citation>
    <scope>NUCLEOTIDE SEQUENCE [LARGE SCALE GENOMIC DNA]</scope>
    <source>
        <strain evidence="1 2">SKKU-2015</strain>
        <tissue evidence="1">Whole body</tissue>
    </source>
</reference>
<sequence length="66" mass="7581">MAMLKEDECTNAVRGMVLALPTASDNENELMSWKIQYAQQNKRQRRSSDAELHVTTEYVIKGTKSY</sequence>
<name>A0A2V3IGA2_9FLOR</name>
<comment type="caution">
    <text evidence="1">The sequence shown here is derived from an EMBL/GenBank/DDBJ whole genome shotgun (WGS) entry which is preliminary data.</text>
</comment>
<accession>A0A2V3IGA2</accession>
<proteinExistence type="predicted"/>
<dbReference type="EMBL" id="NBIV01000238">
    <property type="protein sequence ID" value="PXF41058.1"/>
    <property type="molecule type" value="Genomic_DNA"/>
</dbReference>
<dbReference type="AlphaFoldDB" id="A0A2V3IGA2"/>
<evidence type="ECO:0000313" key="2">
    <source>
        <dbReference type="Proteomes" id="UP000247409"/>
    </source>
</evidence>
<organism evidence="1 2">
    <name type="scientific">Gracilariopsis chorda</name>
    <dbReference type="NCBI Taxonomy" id="448386"/>
    <lineage>
        <taxon>Eukaryota</taxon>
        <taxon>Rhodophyta</taxon>
        <taxon>Florideophyceae</taxon>
        <taxon>Rhodymeniophycidae</taxon>
        <taxon>Gracilariales</taxon>
        <taxon>Gracilariaceae</taxon>
        <taxon>Gracilariopsis</taxon>
    </lineage>
</organism>
<keyword evidence="2" id="KW-1185">Reference proteome</keyword>
<gene>
    <name evidence="1" type="ORF">BWQ96_09223</name>
</gene>